<accession>A0AAV7XX87</accession>
<keyword evidence="10" id="KW-0807">Transducer</keyword>
<evidence type="ECO:0000313" key="14">
    <source>
        <dbReference type="EMBL" id="KAJ1528478.1"/>
    </source>
</evidence>
<evidence type="ECO:0000256" key="4">
    <source>
        <dbReference type="ARBA" id="ARBA00022692"/>
    </source>
</evidence>
<keyword evidence="4 12" id="KW-0812">Transmembrane</keyword>
<dbReference type="GO" id="GO:0004993">
    <property type="term" value="F:G protein-coupled serotonin receptor activity"/>
    <property type="evidence" value="ECO:0007669"/>
    <property type="project" value="UniProtKB-ARBA"/>
</dbReference>
<dbReference type="SUPFAM" id="SSF81321">
    <property type="entry name" value="Family A G protein-coupled receptor-like"/>
    <property type="match status" value="1"/>
</dbReference>
<dbReference type="AlphaFoldDB" id="A0AAV7XX87"/>
<evidence type="ECO:0000256" key="8">
    <source>
        <dbReference type="ARBA" id="ARBA00023157"/>
    </source>
</evidence>
<evidence type="ECO:0000256" key="10">
    <source>
        <dbReference type="ARBA" id="ARBA00023224"/>
    </source>
</evidence>
<evidence type="ECO:0000256" key="2">
    <source>
        <dbReference type="ARBA" id="ARBA00010663"/>
    </source>
</evidence>
<dbReference type="PANTHER" id="PTHR24248">
    <property type="entry name" value="ADRENERGIC RECEPTOR-RELATED G-PROTEIN COUPLED RECEPTOR"/>
    <property type="match status" value="1"/>
</dbReference>
<dbReference type="PROSITE" id="PS50262">
    <property type="entry name" value="G_PROTEIN_RECEP_F1_2"/>
    <property type="match status" value="1"/>
</dbReference>
<protein>
    <recommendedName>
        <fullName evidence="13">G-protein coupled receptors family 1 profile domain-containing protein</fullName>
    </recommendedName>
</protein>
<feature type="transmembrane region" description="Helical" evidence="12">
    <location>
        <begin position="117"/>
        <end position="142"/>
    </location>
</feature>
<gene>
    <name evidence="14" type="ORF">ONE63_006888</name>
</gene>
<dbReference type="Pfam" id="PF00001">
    <property type="entry name" value="7tm_1"/>
    <property type="match status" value="1"/>
</dbReference>
<evidence type="ECO:0000256" key="11">
    <source>
        <dbReference type="SAM" id="MobiDB-lite"/>
    </source>
</evidence>
<dbReference type="GO" id="GO:0071880">
    <property type="term" value="P:adenylate cyclase-activating adrenergic receptor signaling pathway"/>
    <property type="evidence" value="ECO:0007669"/>
    <property type="project" value="TreeGrafter"/>
</dbReference>
<dbReference type="EMBL" id="JAPTSV010000004">
    <property type="protein sequence ID" value="KAJ1528478.1"/>
    <property type="molecule type" value="Genomic_DNA"/>
</dbReference>
<evidence type="ECO:0000256" key="9">
    <source>
        <dbReference type="ARBA" id="ARBA00023170"/>
    </source>
</evidence>
<keyword evidence="15" id="KW-1185">Reference proteome</keyword>
<evidence type="ECO:0000259" key="13">
    <source>
        <dbReference type="PROSITE" id="PS50262"/>
    </source>
</evidence>
<dbReference type="GO" id="GO:0005886">
    <property type="term" value="C:plasma membrane"/>
    <property type="evidence" value="ECO:0007669"/>
    <property type="project" value="UniProtKB-SubCell"/>
</dbReference>
<dbReference type="InterPro" id="IPR017452">
    <property type="entry name" value="GPCR_Rhodpsn_7TM"/>
</dbReference>
<feature type="transmembrane region" description="Helical" evidence="12">
    <location>
        <begin position="82"/>
        <end position="105"/>
    </location>
</feature>
<comment type="similarity">
    <text evidence="2">Belongs to the G-protein coupled receptor 1 family.</text>
</comment>
<evidence type="ECO:0000256" key="3">
    <source>
        <dbReference type="ARBA" id="ARBA00022475"/>
    </source>
</evidence>
<evidence type="ECO:0000313" key="15">
    <source>
        <dbReference type="Proteomes" id="UP001075354"/>
    </source>
</evidence>
<keyword evidence="5 12" id="KW-1133">Transmembrane helix</keyword>
<feature type="domain" description="G-protein coupled receptors family 1 profile" evidence="13">
    <location>
        <begin position="97"/>
        <end position="147"/>
    </location>
</feature>
<name>A0AAV7XX87_9NEOP</name>
<keyword evidence="3" id="KW-1003">Cell membrane</keyword>
<dbReference type="PRINTS" id="PR00237">
    <property type="entry name" value="GPCRRHODOPSN"/>
</dbReference>
<comment type="caution">
    <text evidence="14">The sequence shown here is derived from an EMBL/GenBank/DDBJ whole genome shotgun (WGS) entry which is preliminary data.</text>
</comment>
<sequence>MPLPPHPHAPNGPYGPFGTFEVGGAAARTTPATVTASSSASWPPPSWADWDWEEAAANATAWPTRAANDSLLDGLQAGHNNWWALLALFLVVATAAGNILVCLAITWERRLQNVTNYFLMSLAITDLMVAVLVMPLGILTLVKGQFPRRERGGERPRSGGQAARRTRPRGGRPTLRSAGAPRARAVQAPGRSQRRICRIAKRDVARGAEPSIAF</sequence>
<organism evidence="14 15">
    <name type="scientific">Megalurothrips usitatus</name>
    <name type="common">bean blossom thrips</name>
    <dbReference type="NCBI Taxonomy" id="439358"/>
    <lineage>
        <taxon>Eukaryota</taxon>
        <taxon>Metazoa</taxon>
        <taxon>Ecdysozoa</taxon>
        <taxon>Arthropoda</taxon>
        <taxon>Hexapoda</taxon>
        <taxon>Insecta</taxon>
        <taxon>Pterygota</taxon>
        <taxon>Neoptera</taxon>
        <taxon>Paraneoptera</taxon>
        <taxon>Thysanoptera</taxon>
        <taxon>Terebrantia</taxon>
        <taxon>Thripoidea</taxon>
        <taxon>Thripidae</taxon>
        <taxon>Megalurothrips</taxon>
    </lineage>
</organism>
<evidence type="ECO:0000256" key="1">
    <source>
        <dbReference type="ARBA" id="ARBA00004651"/>
    </source>
</evidence>
<dbReference type="GO" id="GO:0043410">
    <property type="term" value="P:positive regulation of MAPK cascade"/>
    <property type="evidence" value="ECO:0007669"/>
    <property type="project" value="TreeGrafter"/>
</dbReference>
<keyword evidence="9" id="KW-0675">Receptor</keyword>
<evidence type="ECO:0000256" key="6">
    <source>
        <dbReference type="ARBA" id="ARBA00023040"/>
    </source>
</evidence>
<comment type="subcellular location">
    <subcellularLocation>
        <location evidence="1">Cell membrane</location>
        <topology evidence="1">Multi-pass membrane protein</topology>
    </subcellularLocation>
</comment>
<dbReference type="Proteomes" id="UP001075354">
    <property type="component" value="Chromosome 4"/>
</dbReference>
<evidence type="ECO:0000256" key="7">
    <source>
        <dbReference type="ARBA" id="ARBA00023136"/>
    </source>
</evidence>
<keyword evidence="7 12" id="KW-0472">Membrane</keyword>
<proteinExistence type="inferred from homology"/>
<keyword evidence="6" id="KW-0297">G-protein coupled receptor</keyword>
<keyword evidence="8" id="KW-1015">Disulfide bond</keyword>
<dbReference type="InterPro" id="IPR000276">
    <property type="entry name" value="GPCR_Rhodpsn"/>
</dbReference>
<reference evidence="14" key="1">
    <citation type="submission" date="2022-12" db="EMBL/GenBank/DDBJ databases">
        <title>Chromosome-level genome assembly of the bean flower thrips Megalurothrips usitatus.</title>
        <authorList>
            <person name="Ma L."/>
            <person name="Liu Q."/>
            <person name="Li H."/>
            <person name="Cai W."/>
        </authorList>
    </citation>
    <scope>NUCLEOTIDE SEQUENCE</scope>
    <source>
        <strain evidence="14">Cailab_2022a</strain>
    </source>
</reference>
<dbReference type="PANTHER" id="PTHR24248:SF199">
    <property type="entry name" value="IP13425P-RELATED"/>
    <property type="match status" value="1"/>
</dbReference>
<feature type="region of interest" description="Disordered" evidence="11">
    <location>
        <begin position="149"/>
        <end position="193"/>
    </location>
</feature>
<dbReference type="Gene3D" id="1.20.1070.10">
    <property type="entry name" value="Rhodopsin 7-helix transmembrane proteins"/>
    <property type="match status" value="1"/>
</dbReference>
<evidence type="ECO:0000256" key="5">
    <source>
        <dbReference type="ARBA" id="ARBA00022989"/>
    </source>
</evidence>
<evidence type="ECO:0000256" key="12">
    <source>
        <dbReference type="SAM" id="Phobius"/>
    </source>
</evidence>